<comment type="function">
    <text evidence="9">Catalyzes the phosphorylation of ribose at O-5 in a reaction requiring ATP and magnesium. The resulting D-ribose-5-phosphate can then be used either for sythesis of nucleotides, histidine, and tryptophan, or as a component of the pentose phosphate pathway.</text>
</comment>
<dbReference type="CDD" id="cd01174">
    <property type="entry name" value="ribokinase"/>
    <property type="match status" value="1"/>
</dbReference>
<evidence type="ECO:0000259" key="10">
    <source>
        <dbReference type="Pfam" id="PF00294"/>
    </source>
</evidence>
<feature type="binding site" evidence="9">
    <location>
        <begin position="10"/>
        <end position="12"/>
    </location>
    <ligand>
        <name>substrate</name>
    </ligand>
</feature>
<dbReference type="PANTHER" id="PTHR10584:SF166">
    <property type="entry name" value="RIBOKINASE"/>
    <property type="match status" value="1"/>
</dbReference>
<keyword evidence="9" id="KW-0963">Cytoplasm</keyword>
<evidence type="ECO:0000256" key="7">
    <source>
        <dbReference type="ARBA" id="ARBA00022958"/>
    </source>
</evidence>
<dbReference type="Gene3D" id="3.40.1190.20">
    <property type="match status" value="1"/>
</dbReference>
<dbReference type="GO" id="GO:0019303">
    <property type="term" value="P:D-ribose catabolic process"/>
    <property type="evidence" value="ECO:0007669"/>
    <property type="project" value="UniProtKB-UniRule"/>
</dbReference>
<dbReference type="Pfam" id="PF00294">
    <property type="entry name" value="PfkB"/>
    <property type="match status" value="1"/>
</dbReference>
<dbReference type="UniPathway" id="UPA00916">
    <property type="reaction ID" value="UER00889"/>
</dbReference>
<dbReference type="EMBL" id="JMPJ01000044">
    <property type="protein sequence ID" value="KFC82040.1"/>
    <property type="molecule type" value="Genomic_DNA"/>
</dbReference>
<evidence type="ECO:0000256" key="5">
    <source>
        <dbReference type="ARBA" id="ARBA00022840"/>
    </source>
</evidence>
<feature type="binding site" evidence="9">
    <location>
        <position position="240"/>
    </location>
    <ligand>
        <name>K(+)</name>
        <dbReference type="ChEBI" id="CHEBI:29103"/>
    </ligand>
</feature>
<keyword evidence="2 9" id="KW-0479">Metal-binding</keyword>
<feature type="binding site" evidence="9">
    <location>
        <position position="282"/>
    </location>
    <ligand>
        <name>K(+)</name>
        <dbReference type="ChEBI" id="CHEBI:29103"/>
    </ligand>
</feature>
<feature type="binding site" evidence="9">
    <location>
        <begin position="38"/>
        <end position="42"/>
    </location>
    <ligand>
        <name>substrate</name>
    </ligand>
</feature>
<dbReference type="Proteomes" id="UP000028640">
    <property type="component" value="Unassembled WGS sequence"/>
</dbReference>
<comment type="caution">
    <text evidence="11">The sequence shown here is derived from an EMBL/GenBank/DDBJ whole genome shotgun (WGS) entry which is preliminary data.</text>
</comment>
<evidence type="ECO:0000256" key="1">
    <source>
        <dbReference type="ARBA" id="ARBA00022679"/>
    </source>
</evidence>
<evidence type="ECO:0000313" key="12">
    <source>
        <dbReference type="Proteomes" id="UP000028640"/>
    </source>
</evidence>
<gene>
    <name evidence="9" type="primary">rbsK</name>
    <name evidence="11" type="ORF">GEAM_1569</name>
</gene>
<dbReference type="GO" id="GO:0004747">
    <property type="term" value="F:ribokinase activity"/>
    <property type="evidence" value="ECO:0007669"/>
    <property type="project" value="UniProtKB-UniRule"/>
</dbReference>
<dbReference type="PANTHER" id="PTHR10584">
    <property type="entry name" value="SUGAR KINASE"/>
    <property type="match status" value="1"/>
</dbReference>
<dbReference type="SUPFAM" id="SSF53613">
    <property type="entry name" value="Ribokinase-like"/>
    <property type="match status" value="1"/>
</dbReference>
<feature type="binding site" evidence="9">
    <location>
        <position position="182"/>
    </location>
    <ligand>
        <name>ATP</name>
        <dbReference type="ChEBI" id="CHEBI:30616"/>
    </ligand>
</feature>
<feature type="binding site" evidence="9">
    <location>
        <begin position="245"/>
        <end position="246"/>
    </location>
    <ligand>
        <name>ATP</name>
        <dbReference type="ChEBI" id="CHEBI:30616"/>
    </ligand>
</feature>
<evidence type="ECO:0000256" key="3">
    <source>
        <dbReference type="ARBA" id="ARBA00022741"/>
    </source>
</evidence>
<feature type="binding site" evidence="9">
    <location>
        <position position="246"/>
    </location>
    <ligand>
        <name>substrate</name>
    </ligand>
</feature>
<feature type="binding site" evidence="9">
    <location>
        <position position="279"/>
    </location>
    <ligand>
        <name>K(+)</name>
        <dbReference type="ChEBI" id="CHEBI:29103"/>
    </ligand>
</feature>
<dbReference type="GeneID" id="78379916"/>
<keyword evidence="8 9" id="KW-0119">Carbohydrate metabolism</keyword>
<evidence type="ECO:0000313" key="11">
    <source>
        <dbReference type="EMBL" id="KFC82040.1"/>
    </source>
</evidence>
<comment type="caution">
    <text evidence="9">Lacks conserved residue(s) required for the propagation of feature annotation.</text>
</comment>
<dbReference type="InterPro" id="IPR011611">
    <property type="entry name" value="PfkB_dom"/>
</dbReference>
<reference evidence="11 12" key="1">
    <citation type="submission" date="2014-05" db="EMBL/GenBank/DDBJ databases">
        <title>ATOL: Assembling a taxonomically balanced genome-scale reconstruction of the evolutionary history of the Enterobacteriaceae.</title>
        <authorList>
            <person name="Plunkett G.III."/>
            <person name="Neeno-Eckwall E.C."/>
            <person name="Glasner J.D."/>
            <person name="Perna N.T."/>
        </authorList>
    </citation>
    <scope>NUCLEOTIDE SEQUENCE [LARGE SCALE GENOMIC DNA]</scope>
    <source>
        <strain evidence="11 12">ATCC 33852</strain>
    </source>
</reference>
<dbReference type="OrthoDB" id="9775849at2"/>
<comment type="cofactor">
    <cofactor evidence="9">
        <name>Mg(2+)</name>
        <dbReference type="ChEBI" id="CHEBI:18420"/>
    </cofactor>
    <text evidence="9">Requires a divalent cation, most likely magnesium in vivo, as an electrophilic catalyst to aid phosphoryl group transfer. It is the chelate of the metal and the nucleotide that is the actual substrate.</text>
</comment>
<evidence type="ECO:0000256" key="2">
    <source>
        <dbReference type="ARBA" id="ARBA00022723"/>
    </source>
</evidence>
<keyword evidence="4 9" id="KW-0418">Kinase</keyword>
<feature type="active site" description="Proton acceptor" evidence="9">
    <location>
        <position position="246"/>
    </location>
</feature>
<accession>A0A085GE95</accession>
<comment type="subunit">
    <text evidence="9">Homodimer.</text>
</comment>
<dbReference type="HAMAP" id="MF_01987">
    <property type="entry name" value="Ribokinase"/>
    <property type="match status" value="1"/>
</dbReference>
<dbReference type="AlphaFoldDB" id="A0A085GE95"/>
<dbReference type="PRINTS" id="PR00990">
    <property type="entry name" value="RIBOKINASE"/>
</dbReference>
<keyword evidence="6 9" id="KW-0460">Magnesium</keyword>
<dbReference type="GO" id="GO:0005524">
    <property type="term" value="F:ATP binding"/>
    <property type="evidence" value="ECO:0007669"/>
    <property type="project" value="UniProtKB-UniRule"/>
</dbReference>
<feature type="domain" description="Carbohydrate kinase PfkB" evidence="10">
    <location>
        <begin position="17"/>
        <end position="288"/>
    </location>
</feature>
<dbReference type="InterPro" id="IPR011877">
    <property type="entry name" value="Ribokinase"/>
</dbReference>
<sequence>MRVFVVGNTGVDETYVINEIPEKGASIHGQKINQDLGGKGANQAVILSRCAVSTVLIAATGNDNQGQWCRQQLAQELLKLFPEESLNCRTDTSLILNTADGDNSIITTTTAADALSLADIELALNNAQPGDVVLQQGNFSLEKTAAVFQLARRLSLRTVFNPSPVKPAFSQLWPLVDLLVVNRGEASYFTASHLPPVEAASELLRAGASAVVVTLGADGVYFATADQQLHVTTPPCKVVDTTGAGDTFLAVMLASMLRRSVPFPQQLDLQRAARAAAITISRTGTFSAFPSQTELVEILNSPLA</sequence>
<comment type="activity regulation">
    <text evidence="9">Activated by a monovalent cation that binds near, but not in, the active site. The most likely occupant of the site in vivo is potassium. Ion binding induces a conformational change that may alter substrate affinity.</text>
</comment>
<keyword evidence="1 9" id="KW-0808">Transferase</keyword>
<evidence type="ECO:0000256" key="6">
    <source>
        <dbReference type="ARBA" id="ARBA00022842"/>
    </source>
</evidence>
<dbReference type="InterPro" id="IPR029056">
    <property type="entry name" value="Ribokinase-like"/>
</dbReference>
<comment type="pathway">
    <text evidence="9">Carbohydrate metabolism; D-ribose degradation; D-ribose 5-phosphate from beta-D-ribopyranose: step 2/2.</text>
</comment>
<keyword evidence="12" id="KW-1185">Reference proteome</keyword>
<evidence type="ECO:0000256" key="4">
    <source>
        <dbReference type="ARBA" id="ARBA00022777"/>
    </source>
</evidence>
<keyword evidence="3 9" id="KW-0547">Nucleotide-binding</keyword>
<feature type="binding site" evidence="9">
    <location>
        <position position="284"/>
    </location>
    <ligand>
        <name>K(+)</name>
        <dbReference type="ChEBI" id="CHEBI:29103"/>
    </ligand>
</feature>
<evidence type="ECO:0000256" key="8">
    <source>
        <dbReference type="ARBA" id="ARBA00023277"/>
    </source>
</evidence>
<feature type="binding site" evidence="9">
    <location>
        <position position="242"/>
    </location>
    <ligand>
        <name>K(+)</name>
        <dbReference type="ChEBI" id="CHEBI:29103"/>
    </ligand>
</feature>
<dbReference type="GO" id="GO:0005829">
    <property type="term" value="C:cytosol"/>
    <property type="evidence" value="ECO:0007669"/>
    <property type="project" value="TreeGrafter"/>
</dbReference>
<comment type="catalytic activity">
    <reaction evidence="9">
        <text>D-ribose + ATP = D-ribose 5-phosphate + ADP + H(+)</text>
        <dbReference type="Rhea" id="RHEA:13697"/>
        <dbReference type="ChEBI" id="CHEBI:15378"/>
        <dbReference type="ChEBI" id="CHEBI:30616"/>
        <dbReference type="ChEBI" id="CHEBI:47013"/>
        <dbReference type="ChEBI" id="CHEBI:78346"/>
        <dbReference type="ChEBI" id="CHEBI:456216"/>
        <dbReference type="EC" id="2.7.1.15"/>
    </reaction>
</comment>
<keyword evidence="7 9" id="KW-0630">Potassium</keyword>
<keyword evidence="5 9" id="KW-0067">ATP-binding</keyword>
<dbReference type="eggNOG" id="COG0524">
    <property type="taxonomic scope" value="Bacteria"/>
</dbReference>
<name>A0A085GE95_EWIA3</name>
<dbReference type="STRING" id="910964.GEAM_1569"/>
<proteinExistence type="inferred from homology"/>
<protein>
    <recommendedName>
        <fullName evidence="9">Ribokinase</fullName>
        <shortName evidence="9">RK</shortName>
        <ecNumber evidence="9">2.7.1.15</ecNumber>
    </recommendedName>
</protein>
<dbReference type="InterPro" id="IPR002139">
    <property type="entry name" value="Ribo/fructo_kinase"/>
</dbReference>
<dbReference type="RefSeq" id="WP_034790257.1">
    <property type="nucleotide sequence ID" value="NZ_JMPJ01000044.1"/>
</dbReference>
<evidence type="ECO:0000256" key="9">
    <source>
        <dbReference type="HAMAP-Rule" id="MF_01987"/>
    </source>
</evidence>
<dbReference type="EC" id="2.7.1.15" evidence="9"/>
<feature type="binding site" evidence="9">
    <location>
        <begin position="214"/>
        <end position="219"/>
    </location>
    <ligand>
        <name>ATP</name>
        <dbReference type="ChEBI" id="CHEBI:30616"/>
    </ligand>
</feature>
<comment type="similarity">
    <text evidence="9">Belongs to the carbohydrate kinase PfkB family. Ribokinase subfamily.</text>
</comment>
<comment type="subcellular location">
    <subcellularLocation>
        <location evidence="9">Cytoplasm</location>
    </subcellularLocation>
</comment>
<organism evidence="11 12">
    <name type="scientific">Ewingella americana (strain ATCC 33852 / DSM 4580 / CCUG 14506 / JCM 5911 / LMG 7869 / NCTC 12157 / CDC 1468-78)</name>
    <dbReference type="NCBI Taxonomy" id="910964"/>
    <lineage>
        <taxon>Bacteria</taxon>
        <taxon>Pseudomonadati</taxon>
        <taxon>Pseudomonadota</taxon>
        <taxon>Gammaproteobacteria</taxon>
        <taxon>Enterobacterales</taxon>
        <taxon>Yersiniaceae</taxon>
        <taxon>Ewingella</taxon>
    </lineage>
</organism>
<dbReference type="GO" id="GO:0046872">
    <property type="term" value="F:metal ion binding"/>
    <property type="evidence" value="ECO:0007669"/>
    <property type="project" value="UniProtKB-KW"/>
</dbReference>